<comment type="caution">
    <text evidence="7">The sequence shown here is derived from an EMBL/GenBank/DDBJ whole genome shotgun (WGS) entry which is preliminary data.</text>
</comment>
<dbReference type="GO" id="GO:0050661">
    <property type="term" value="F:NADP binding"/>
    <property type="evidence" value="ECO:0007669"/>
    <property type="project" value="InterPro"/>
</dbReference>
<dbReference type="Pfam" id="PF00724">
    <property type="entry name" value="Oxidored_FMN"/>
    <property type="match status" value="1"/>
</dbReference>
<evidence type="ECO:0000256" key="1">
    <source>
        <dbReference type="ARBA" id="ARBA00001917"/>
    </source>
</evidence>
<evidence type="ECO:0000256" key="5">
    <source>
        <dbReference type="ARBA" id="ARBA00023002"/>
    </source>
</evidence>
<evidence type="ECO:0000313" key="7">
    <source>
        <dbReference type="EMBL" id="KAF2070347.1"/>
    </source>
</evidence>
<keyword evidence="4" id="KW-0521">NADP</keyword>
<evidence type="ECO:0000256" key="3">
    <source>
        <dbReference type="ARBA" id="ARBA00022643"/>
    </source>
</evidence>
<keyword evidence="2" id="KW-0285">Flavoprotein</keyword>
<organism evidence="7 8">
    <name type="scientific">Polysphondylium violaceum</name>
    <dbReference type="NCBI Taxonomy" id="133409"/>
    <lineage>
        <taxon>Eukaryota</taxon>
        <taxon>Amoebozoa</taxon>
        <taxon>Evosea</taxon>
        <taxon>Eumycetozoa</taxon>
        <taxon>Dictyostelia</taxon>
        <taxon>Dictyosteliales</taxon>
        <taxon>Dictyosteliaceae</taxon>
        <taxon>Polysphondylium</taxon>
    </lineage>
</organism>
<dbReference type="InterPro" id="IPR001155">
    <property type="entry name" value="OxRdtase_FMN_N"/>
</dbReference>
<dbReference type="InterPro" id="IPR013785">
    <property type="entry name" value="Aldolase_TIM"/>
</dbReference>
<protein>
    <recommendedName>
        <fullName evidence="6">NADH:flavin oxidoreductase/NADH oxidase N-terminal domain-containing protein</fullName>
    </recommendedName>
</protein>
<keyword evidence="8" id="KW-1185">Reference proteome</keyword>
<dbReference type="GO" id="GO:0003959">
    <property type="term" value="F:NADPH dehydrogenase activity"/>
    <property type="evidence" value="ECO:0007669"/>
    <property type="project" value="InterPro"/>
</dbReference>
<name>A0A8J4PLU2_9MYCE</name>
<proteinExistence type="predicted"/>
<dbReference type="PANTHER" id="PTHR43303:SF4">
    <property type="entry name" value="NADPH DEHYDROGENASE C23G7.10C-RELATED"/>
    <property type="match status" value="1"/>
</dbReference>
<evidence type="ECO:0000259" key="6">
    <source>
        <dbReference type="Pfam" id="PF00724"/>
    </source>
</evidence>
<evidence type="ECO:0000256" key="4">
    <source>
        <dbReference type="ARBA" id="ARBA00022857"/>
    </source>
</evidence>
<dbReference type="OrthoDB" id="276546at2759"/>
<dbReference type="Proteomes" id="UP000695562">
    <property type="component" value="Unassembled WGS sequence"/>
</dbReference>
<dbReference type="SUPFAM" id="SSF51395">
    <property type="entry name" value="FMN-linked oxidoreductases"/>
    <property type="match status" value="1"/>
</dbReference>
<keyword evidence="3" id="KW-0288">FMN</keyword>
<dbReference type="AlphaFoldDB" id="A0A8J4PLU2"/>
<dbReference type="CDD" id="cd02932">
    <property type="entry name" value="OYE_YqiM_FMN"/>
    <property type="match status" value="1"/>
</dbReference>
<dbReference type="GO" id="GO:0010181">
    <property type="term" value="F:FMN binding"/>
    <property type="evidence" value="ECO:0007669"/>
    <property type="project" value="InterPro"/>
</dbReference>
<comment type="cofactor">
    <cofactor evidence="1">
        <name>FMN</name>
        <dbReference type="ChEBI" id="CHEBI:58210"/>
    </cofactor>
</comment>
<feature type="domain" description="NADH:flavin oxidoreductase/NADH oxidase N-terminal" evidence="6">
    <location>
        <begin position="47"/>
        <end position="387"/>
    </location>
</feature>
<evidence type="ECO:0000256" key="2">
    <source>
        <dbReference type="ARBA" id="ARBA00022630"/>
    </source>
</evidence>
<sequence>MVNDTNNTNNTTVTPIIDEYKFDIYSQNTLKGFVSAGSAHGENVPLLFKPLKIKDMELKNRIVVSPMCQYSSQDGFMNDWHLAHLSSFARGGAGLVIFEATAVNPEGRISYADSGLWKDDHIAPLKRINNLIHSLGSKSGIQIGHAGRKASSTPVFLENGRAHLDKSHKDGWEVVGPSPVAFSANVPHELTVDEIQKIVEDFRLAAIRALKAGFDFLEIHGAHGYLVNNFLSPVSNKRTDAYGGDLQGRSRFLFEVIKAVRSVWPTEKPLGVRLSCIEWVSDGWSIEDTVELSKIIKNMDIDLIDCSTGGNVASQKIEMGPLYQVPFAERVKKEIPDIIVGTVGLINTGTEAESILQSGKADLVMLGRAFLRNPHWPYAAAKELNANIDFAIQYTFAK</sequence>
<keyword evidence="5" id="KW-0560">Oxidoreductase</keyword>
<dbReference type="PANTHER" id="PTHR43303">
    <property type="entry name" value="NADPH DEHYDROGENASE C23G7.10C-RELATED"/>
    <property type="match status" value="1"/>
</dbReference>
<accession>A0A8J4PLU2</accession>
<dbReference type="EMBL" id="AJWJ01000504">
    <property type="protein sequence ID" value="KAF2070347.1"/>
    <property type="molecule type" value="Genomic_DNA"/>
</dbReference>
<gene>
    <name evidence="7" type="ORF">CYY_008334</name>
</gene>
<evidence type="ECO:0000313" key="8">
    <source>
        <dbReference type="Proteomes" id="UP000695562"/>
    </source>
</evidence>
<dbReference type="Gene3D" id="3.20.20.70">
    <property type="entry name" value="Aldolase class I"/>
    <property type="match status" value="1"/>
</dbReference>
<dbReference type="InterPro" id="IPR044152">
    <property type="entry name" value="YqjM-like"/>
</dbReference>
<reference evidence="7" key="1">
    <citation type="submission" date="2020-01" db="EMBL/GenBank/DDBJ databases">
        <title>Development of genomics and gene disruption for Polysphondylium violaceum indicates a role for the polyketide synthase stlB in stalk morphogenesis.</title>
        <authorList>
            <person name="Narita B."/>
            <person name="Kawabe Y."/>
            <person name="Kin K."/>
            <person name="Saito T."/>
            <person name="Gibbs R."/>
            <person name="Kuspa A."/>
            <person name="Muzny D."/>
            <person name="Queller D."/>
            <person name="Richards S."/>
            <person name="Strassman J."/>
            <person name="Sucgang R."/>
            <person name="Worley K."/>
            <person name="Schaap P."/>
        </authorList>
    </citation>
    <scope>NUCLEOTIDE SEQUENCE</scope>
    <source>
        <strain evidence="7">QSvi11</strain>
    </source>
</reference>